<name>D1AGN1_SEBTE</name>
<evidence type="ECO:0000313" key="3">
    <source>
        <dbReference type="Proteomes" id="UP000000845"/>
    </source>
</evidence>
<feature type="coiled-coil region" evidence="1">
    <location>
        <begin position="23"/>
        <end position="50"/>
    </location>
</feature>
<evidence type="ECO:0000313" key="2">
    <source>
        <dbReference type="EMBL" id="ACZ10751.1"/>
    </source>
</evidence>
<dbReference type="Proteomes" id="UP000000845">
    <property type="component" value="Chromosome"/>
</dbReference>
<keyword evidence="3" id="KW-1185">Reference proteome</keyword>
<proteinExistence type="predicted"/>
<reference evidence="2 3" key="2">
    <citation type="journal article" date="2010" name="Stand. Genomic Sci.">
        <title>Complete genome sequence of Sebaldella termitidis type strain (NCTC 11300).</title>
        <authorList>
            <person name="Harmon-Smith M."/>
            <person name="Celia L."/>
            <person name="Chertkov O."/>
            <person name="Lapidus A."/>
            <person name="Copeland A."/>
            <person name="Glavina Del Rio T."/>
            <person name="Nolan M."/>
            <person name="Lucas S."/>
            <person name="Tice H."/>
            <person name="Cheng J.F."/>
            <person name="Han C."/>
            <person name="Detter J.C."/>
            <person name="Bruce D."/>
            <person name="Goodwin L."/>
            <person name="Pitluck S."/>
            <person name="Pati A."/>
            <person name="Liolios K."/>
            <person name="Ivanova N."/>
            <person name="Mavromatis K."/>
            <person name="Mikhailova N."/>
            <person name="Chen A."/>
            <person name="Palaniappan K."/>
            <person name="Land M."/>
            <person name="Hauser L."/>
            <person name="Chang Y.J."/>
            <person name="Jeffries C.D."/>
            <person name="Brettin T."/>
            <person name="Goker M."/>
            <person name="Beck B."/>
            <person name="Bristow J."/>
            <person name="Eisen J.A."/>
            <person name="Markowitz V."/>
            <person name="Hugenholtz P."/>
            <person name="Kyrpides N.C."/>
            <person name="Klenk H.P."/>
            <person name="Chen F."/>
        </authorList>
    </citation>
    <scope>NUCLEOTIDE SEQUENCE [LARGE SCALE GENOMIC DNA]</scope>
    <source>
        <strain evidence="3">ATCC 33386 / NCTC 11300</strain>
    </source>
</reference>
<keyword evidence="1" id="KW-0175">Coiled coil</keyword>
<protein>
    <submittedName>
        <fullName evidence="2">Uncharacterized protein</fullName>
    </submittedName>
</protein>
<dbReference type="AlphaFoldDB" id="D1AGN1"/>
<accession>D1AGN1</accession>
<dbReference type="RefSeq" id="WP_012863326.1">
    <property type="nucleotide sequence ID" value="NC_013517.1"/>
</dbReference>
<dbReference type="HOGENOM" id="CLU_2685758_0_0_0"/>
<dbReference type="EMBL" id="CP001739">
    <property type="protein sequence ID" value="ACZ10751.1"/>
    <property type="molecule type" value="Genomic_DNA"/>
</dbReference>
<gene>
    <name evidence="2" type="ordered locus">Sterm_3918</name>
</gene>
<dbReference type="STRING" id="526218.Sterm_3918"/>
<organism evidence="2 3">
    <name type="scientific">Sebaldella termitidis (strain ATCC 33386 / NCTC 11300)</name>
    <dbReference type="NCBI Taxonomy" id="526218"/>
    <lineage>
        <taxon>Bacteria</taxon>
        <taxon>Fusobacteriati</taxon>
        <taxon>Fusobacteriota</taxon>
        <taxon>Fusobacteriia</taxon>
        <taxon>Fusobacteriales</taxon>
        <taxon>Leptotrichiaceae</taxon>
        <taxon>Sebaldella</taxon>
    </lineage>
</organism>
<reference evidence="3" key="1">
    <citation type="submission" date="2009-09" db="EMBL/GenBank/DDBJ databases">
        <title>The complete chromosome of Sebaldella termitidis ATCC 33386.</title>
        <authorList>
            <consortium name="US DOE Joint Genome Institute (JGI-PGF)"/>
            <person name="Lucas S."/>
            <person name="Copeland A."/>
            <person name="Lapidus A."/>
            <person name="Glavina del Rio T."/>
            <person name="Dalin E."/>
            <person name="Tice H."/>
            <person name="Bruce D."/>
            <person name="Goodwin L."/>
            <person name="Pitluck S."/>
            <person name="Kyrpides N."/>
            <person name="Mavromatis K."/>
            <person name="Ivanova N."/>
            <person name="Mikhailova N."/>
            <person name="Sims D."/>
            <person name="Meincke L."/>
            <person name="Brettin T."/>
            <person name="Detter J.C."/>
            <person name="Han C."/>
            <person name="Larimer F."/>
            <person name="Land M."/>
            <person name="Hauser L."/>
            <person name="Markowitz V."/>
            <person name="Cheng J.F."/>
            <person name="Hugenholtz P."/>
            <person name="Woyke T."/>
            <person name="Wu D."/>
            <person name="Eisen J.A."/>
        </authorList>
    </citation>
    <scope>NUCLEOTIDE SEQUENCE [LARGE SCALE GENOMIC DNA]</scope>
    <source>
        <strain evidence="3">ATCC 33386 / NCTC 11300</strain>
    </source>
</reference>
<dbReference type="KEGG" id="str:Sterm_3918"/>
<evidence type="ECO:0000256" key="1">
    <source>
        <dbReference type="SAM" id="Coils"/>
    </source>
</evidence>
<sequence>MWWWIKIHIIEGWADMVRWFNNRKKLLEEIKLQEKYIKALEDELRRYLEAPESRVIAFKSGKNRRVITRRNRYE</sequence>